<dbReference type="InterPro" id="IPR029058">
    <property type="entry name" value="AB_hydrolase_fold"/>
</dbReference>
<proteinExistence type="predicted"/>
<sequence length="641" mass="67689">MSALITRHGDRTAASVTVAAAALTSCAALRLGWTLYRDYGSNHNNNNKNNTTTSTEKQSTEYIASPIQTQIPHLSSSQIVSLPYPPTGALPGARDVPTAYGSIRVYEWGPETGEKVLFVHGISTPCIALGDLGWELVGRGYRVMLFDLFGRGYSDAPQNVPYDVRLYTTQILLVLASSRLSWLGTPSPASSSSSSSSFQNSTTSGSSSSIRKDPPGFHLLGYSLGGCLCVSFATQFPHLLRSLDLVATSGLIRRHHIGRSSRLLYESGLLPEWVVQRLVRRRIRPSSPAPRTTEGDASMMPGAKRPVCDEEGERHGEIAGEGNAAGGARDGLKALVMGEAGPSAAGRGGRSRTQDAAAAAAAVGDVTQGSVSGVADLLMAEGAVVTTAESPASSNPAARQLPITTTTTGNVTQESQQRSSDDTTRPRNANSDATGGAAFDSASLSRHWRPEVTVSSVVQWQVDQHAGFVGAFLSTIRECPIYSPRGDEDWRALRGILLGQRRGAGYAGGASGGDNKSDMRNWGAAAAEQEVSHGNEGARRYWDEEEEEKKSDKLSLSGLAAKGKILVILGGKDSVIDRDETVEDITAILGGGDDSDGVDTGDADGSACRLVDFVVLEHAGHEVPITASTEVADALAQHWRG</sequence>
<organism evidence="2 3">
    <name type="scientific">Microdochium trichocladiopsis</name>
    <dbReference type="NCBI Taxonomy" id="1682393"/>
    <lineage>
        <taxon>Eukaryota</taxon>
        <taxon>Fungi</taxon>
        <taxon>Dikarya</taxon>
        <taxon>Ascomycota</taxon>
        <taxon>Pezizomycotina</taxon>
        <taxon>Sordariomycetes</taxon>
        <taxon>Xylariomycetidae</taxon>
        <taxon>Xylariales</taxon>
        <taxon>Microdochiaceae</taxon>
        <taxon>Microdochium</taxon>
    </lineage>
</organism>
<evidence type="ECO:0000313" key="2">
    <source>
        <dbReference type="EMBL" id="KAH7027330.1"/>
    </source>
</evidence>
<gene>
    <name evidence="2" type="ORF">B0I36DRAFT_385360</name>
</gene>
<dbReference type="GeneID" id="70190610"/>
<feature type="region of interest" description="Disordered" evidence="1">
    <location>
        <begin position="387"/>
        <end position="443"/>
    </location>
</feature>
<feature type="region of interest" description="Disordered" evidence="1">
    <location>
        <begin position="284"/>
        <end position="310"/>
    </location>
</feature>
<dbReference type="AlphaFoldDB" id="A0A9P8Y1A1"/>
<dbReference type="EMBL" id="JAGTJQ010000007">
    <property type="protein sequence ID" value="KAH7027330.1"/>
    <property type="molecule type" value="Genomic_DNA"/>
</dbReference>
<dbReference type="RefSeq" id="XP_046010129.1">
    <property type="nucleotide sequence ID" value="XM_046161064.1"/>
</dbReference>
<dbReference type="SUPFAM" id="SSF53474">
    <property type="entry name" value="alpha/beta-Hydrolases"/>
    <property type="match status" value="1"/>
</dbReference>
<feature type="region of interest" description="Disordered" evidence="1">
    <location>
        <begin position="187"/>
        <end position="210"/>
    </location>
</feature>
<protein>
    <submittedName>
        <fullName evidence="2">Alpha/Beta hydrolase protein</fullName>
    </submittedName>
</protein>
<keyword evidence="3" id="KW-1185">Reference proteome</keyword>
<feature type="region of interest" description="Disordered" evidence="1">
    <location>
        <begin position="527"/>
        <end position="547"/>
    </location>
</feature>
<evidence type="ECO:0000256" key="1">
    <source>
        <dbReference type="SAM" id="MobiDB-lite"/>
    </source>
</evidence>
<reference evidence="2" key="1">
    <citation type="journal article" date="2021" name="Nat. Commun.">
        <title>Genetic determinants of endophytism in the Arabidopsis root mycobiome.</title>
        <authorList>
            <person name="Mesny F."/>
            <person name="Miyauchi S."/>
            <person name="Thiergart T."/>
            <person name="Pickel B."/>
            <person name="Atanasova L."/>
            <person name="Karlsson M."/>
            <person name="Huettel B."/>
            <person name="Barry K.W."/>
            <person name="Haridas S."/>
            <person name="Chen C."/>
            <person name="Bauer D."/>
            <person name="Andreopoulos W."/>
            <person name="Pangilinan J."/>
            <person name="LaButti K."/>
            <person name="Riley R."/>
            <person name="Lipzen A."/>
            <person name="Clum A."/>
            <person name="Drula E."/>
            <person name="Henrissat B."/>
            <person name="Kohler A."/>
            <person name="Grigoriev I.V."/>
            <person name="Martin F.M."/>
            <person name="Hacquard S."/>
        </authorList>
    </citation>
    <scope>NUCLEOTIDE SEQUENCE</scope>
    <source>
        <strain evidence="2">MPI-CAGE-CH-0230</strain>
    </source>
</reference>
<evidence type="ECO:0000313" key="3">
    <source>
        <dbReference type="Proteomes" id="UP000756346"/>
    </source>
</evidence>
<keyword evidence="2" id="KW-0378">Hydrolase</keyword>
<feature type="compositionally biased region" description="Low complexity" evidence="1">
    <location>
        <begin position="187"/>
        <end position="209"/>
    </location>
</feature>
<dbReference type="PROSITE" id="PS51257">
    <property type="entry name" value="PROKAR_LIPOPROTEIN"/>
    <property type="match status" value="1"/>
</dbReference>
<dbReference type="Proteomes" id="UP000756346">
    <property type="component" value="Unassembled WGS sequence"/>
</dbReference>
<comment type="caution">
    <text evidence="2">The sequence shown here is derived from an EMBL/GenBank/DDBJ whole genome shotgun (WGS) entry which is preliminary data.</text>
</comment>
<accession>A0A9P8Y1A1</accession>
<feature type="compositionally biased region" description="Polar residues" evidence="1">
    <location>
        <begin position="387"/>
        <end position="418"/>
    </location>
</feature>
<dbReference type="Gene3D" id="3.40.50.1820">
    <property type="entry name" value="alpha/beta hydrolase"/>
    <property type="match status" value="1"/>
</dbReference>
<name>A0A9P8Y1A1_9PEZI</name>
<dbReference type="OrthoDB" id="408373at2759"/>
<dbReference type="GO" id="GO:0016787">
    <property type="term" value="F:hydrolase activity"/>
    <property type="evidence" value="ECO:0007669"/>
    <property type="project" value="UniProtKB-KW"/>
</dbReference>
<feature type="compositionally biased region" description="Basic and acidic residues" evidence="1">
    <location>
        <begin position="530"/>
        <end position="547"/>
    </location>
</feature>